<dbReference type="Proteomes" id="UP001209878">
    <property type="component" value="Unassembled WGS sequence"/>
</dbReference>
<sequence>MEIQIRHWKSEISQDFLTFGGTDALAKEPWKVTVSMDVGNVIYRSNFTLLDVTTEPLMRPVLSPHHLERSPVTSDVEDIVIAQSPCAPNVAVVSLKRPPSADIYVGVTLEAFAPESVEWYALAASTLCSEAGQNCSSLKVLDIALTNYRILILTDHGLFYSNETHKAKPRSVLAFHVMWKTAACDIIESGAALLKVIQLKRGVMANYSFPPFEFPVEAAITGLTIHPISCLYYAYGKQLWLSEDGGNWFDMIYHIRSETIKRVAVGFTDGIIVAQQANQTTELLFSKAGVTRAAPFSVTGVSKCTVFIDSFSHIYCLMTNQELTAVKLDVNRLIKVAKSIYIRKQF</sequence>
<name>A0AAD9KZE9_RIDPI</name>
<keyword evidence="3" id="KW-1185">Reference proteome</keyword>
<dbReference type="GO" id="GO:0036128">
    <property type="term" value="C:CatSper complex"/>
    <property type="evidence" value="ECO:0007669"/>
    <property type="project" value="InterPro"/>
</dbReference>
<evidence type="ECO:0000313" key="3">
    <source>
        <dbReference type="Proteomes" id="UP001209878"/>
    </source>
</evidence>
<reference evidence="2" key="1">
    <citation type="journal article" date="2023" name="Mol. Biol. Evol.">
        <title>Third-Generation Sequencing Reveals the Adaptive Role of the Epigenome in Three Deep-Sea Polychaetes.</title>
        <authorList>
            <person name="Perez M."/>
            <person name="Aroh O."/>
            <person name="Sun Y."/>
            <person name="Lan Y."/>
            <person name="Juniper S.K."/>
            <person name="Young C.R."/>
            <person name="Angers B."/>
            <person name="Qian P.Y."/>
        </authorList>
    </citation>
    <scope>NUCLEOTIDE SEQUENCE</scope>
    <source>
        <strain evidence="2">R07B-5</strain>
    </source>
</reference>
<evidence type="ECO:0000259" key="1">
    <source>
        <dbReference type="Pfam" id="PF21548"/>
    </source>
</evidence>
<dbReference type="GO" id="GO:0005929">
    <property type="term" value="C:cilium"/>
    <property type="evidence" value="ECO:0007669"/>
    <property type="project" value="TreeGrafter"/>
</dbReference>
<dbReference type="EMBL" id="JAODUO010000476">
    <property type="protein sequence ID" value="KAK2179715.1"/>
    <property type="molecule type" value="Genomic_DNA"/>
</dbReference>
<dbReference type="AlphaFoldDB" id="A0AAD9KZE9"/>
<accession>A0AAD9KZE9</accession>
<dbReference type="PANTHER" id="PTHR14705:SF0">
    <property type="entry name" value="CATION CHANNEL SPERM-ASSOCIATED AUXILIARY SUBUNIT BETA"/>
    <property type="match status" value="1"/>
</dbReference>
<feature type="domain" description="Cation channel sperm-associated auxiliary subunit beta 2nd" evidence="1">
    <location>
        <begin position="72"/>
        <end position="170"/>
    </location>
</feature>
<gene>
    <name evidence="2" type="ORF">NP493_476g03000</name>
</gene>
<dbReference type="Pfam" id="PF21548">
    <property type="entry name" value="CATSPERB_2nd"/>
    <property type="match status" value="2"/>
</dbReference>
<dbReference type="PANTHER" id="PTHR14705">
    <property type="entry name" value="CATION CHANNEL SPERM-ASSOCIATED PROTEIN SUBUNIT BETA"/>
    <property type="match status" value="1"/>
</dbReference>
<evidence type="ECO:0000313" key="2">
    <source>
        <dbReference type="EMBL" id="KAK2179715.1"/>
    </source>
</evidence>
<dbReference type="InterPro" id="IPR028748">
    <property type="entry name" value="CATSPERB"/>
</dbReference>
<organism evidence="2 3">
    <name type="scientific">Ridgeia piscesae</name>
    <name type="common">Tubeworm</name>
    <dbReference type="NCBI Taxonomy" id="27915"/>
    <lineage>
        <taxon>Eukaryota</taxon>
        <taxon>Metazoa</taxon>
        <taxon>Spiralia</taxon>
        <taxon>Lophotrochozoa</taxon>
        <taxon>Annelida</taxon>
        <taxon>Polychaeta</taxon>
        <taxon>Sedentaria</taxon>
        <taxon>Canalipalpata</taxon>
        <taxon>Sabellida</taxon>
        <taxon>Siboglinidae</taxon>
        <taxon>Ridgeia</taxon>
    </lineage>
</organism>
<proteinExistence type="predicted"/>
<comment type="caution">
    <text evidence="2">The sequence shown here is derived from an EMBL/GenBank/DDBJ whole genome shotgun (WGS) entry which is preliminary data.</text>
</comment>
<feature type="domain" description="Cation channel sperm-associated auxiliary subunit beta 2nd" evidence="1">
    <location>
        <begin position="205"/>
        <end position="318"/>
    </location>
</feature>
<protein>
    <recommendedName>
        <fullName evidence="1">Cation channel sperm-associated auxiliary subunit beta 2nd domain-containing protein</fullName>
    </recommendedName>
</protein>
<dbReference type="InterPro" id="IPR048788">
    <property type="entry name" value="CATSPERB_2nd"/>
</dbReference>